<name>A0A0A9X8Y2_LYGHE</name>
<feature type="non-terminal residue" evidence="1">
    <location>
        <position position="1"/>
    </location>
</feature>
<gene>
    <name evidence="1" type="primary">gag_1</name>
    <name evidence="1" type="ORF">CM83_105174</name>
</gene>
<accession>A0A0A9X8Y2</accession>
<organism evidence="1">
    <name type="scientific">Lygus hesperus</name>
    <name type="common">Western plant bug</name>
    <dbReference type="NCBI Taxonomy" id="30085"/>
    <lineage>
        <taxon>Eukaryota</taxon>
        <taxon>Metazoa</taxon>
        <taxon>Ecdysozoa</taxon>
        <taxon>Arthropoda</taxon>
        <taxon>Hexapoda</taxon>
        <taxon>Insecta</taxon>
        <taxon>Pterygota</taxon>
        <taxon>Neoptera</taxon>
        <taxon>Paraneoptera</taxon>
        <taxon>Hemiptera</taxon>
        <taxon>Heteroptera</taxon>
        <taxon>Panheteroptera</taxon>
        <taxon>Cimicomorpha</taxon>
        <taxon>Miridae</taxon>
        <taxon>Mirini</taxon>
        <taxon>Lygus</taxon>
    </lineage>
</organism>
<sequence length="163" mass="18443">KGAENPNKDTPYECKKCGTLHKPRSCPAFGQKCDLCGQLNHFKIGCFSRNNKRDTNNGRRRPRKVYEVNESDYTSDSDIFDCSSVEIIRDCNDVSQKNNKACWREIIDVNNTPVNFQLDTASDVNILPLKILNKIVSTKKLKNTNIRIRSSGGYTTKPIGEVI</sequence>
<evidence type="ECO:0000313" key="1">
    <source>
        <dbReference type="EMBL" id="JAG16459.1"/>
    </source>
</evidence>
<reference evidence="1" key="2">
    <citation type="submission" date="2014-07" db="EMBL/GenBank/DDBJ databases">
        <authorList>
            <person name="Hull J."/>
        </authorList>
    </citation>
    <scope>NUCLEOTIDE SEQUENCE</scope>
</reference>
<dbReference type="AlphaFoldDB" id="A0A0A9X8Y2"/>
<feature type="non-terminal residue" evidence="1">
    <location>
        <position position="163"/>
    </location>
</feature>
<proteinExistence type="predicted"/>
<reference evidence="1" key="1">
    <citation type="journal article" date="2014" name="PLoS ONE">
        <title>Transcriptome-Based Identification of ABC Transporters in the Western Tarnished Plant Bug Lygus hesperus.</title>
        <authorList>
            <person name="Hull J.J."/>
            <person name="Chaney K."/>
            <person name="Geib S.M."/>
            <person name="Fabrick J.A."/>
            <person name="Brent C.S."/>
            <person name="Walsh D."/>
            <person name="Lavine L.C."/>
        </authorList>
    </citation>
    <scope>NUCLEOTIDE SEQUENCE</scope>
</reference>
<dbReference type="EMBL" id="GBHO01027145">
    <property type="protein sequence ID" value="JAG16459.1"/>
    <property type="molecule type" value="Transcribed_RNA"/>
</dbReference>
<protein>
    <submittedName>
        <fullName evidence="1">Gag polyprotein</fullName>
    </submittedName>
</protein>